<comment type="caution">
    <text evidence="1">The sequence shown here is derived from an EMBL/GenBank/DDBJ whole genome shotgun (WGS) entry which is preliminary data.</text>
</comment>
<proteinExistence type="predicted"/>
<keyword evidence="2" id="KW-1185">Reference proteome</keyword>
<organism evidence="1 2">
    <name type="scientific">Portunus trituberculatus</name>
    <name type="common">Swimming crab</name>
    <name type="synonym">Neptunus trituberculatus</name>
    <dbReference type="NCBI Taxonomy" id="210409"/>
    <lineage>
        <taxon>Eukaryota</taxon>
        <taxon>Metazoa</taxon>
        <taxon>Ecdysozoa</taxon>
        <taxon>Arthropoda</taxon>
        <taxon>Crustacea</taxon>
        <taxon>Multicrustacea</taxon>
        <taxon>Malacostraca</taxon>
        <taxon>Eumalacostraca</taxon>
        <taxon>Eucarida</taxon>
        <taxon>Decapoda</taxon>
        <taxon>Pleocyemata</taxon>
        <taxon>Brachyura</taxon>
        <taxon>Eubrachyura</taxon>
        <taxon>Portunoidea</taxon>
        <taxon>Portunidae</taxon>
        <taxon>Portuninae</taxon>
        <taxon>Portunus</taxon>
    </lineage>
</organism>
<dbReference type="EMBL" id="VSRR010016977">
    <property type="protein sequence ID" value="MPC59914.1"/>
    <property type="molecule type" value="Genomic_DNA"/>
</dbReference>
<accession>A0A5B7GTM8</accession>
<dbReference type="Proteomes" id="UP000324222">
    <property type="component" value="Unassembled WGS sequence"/>
</dbReference>
<protein>
    <submittedName>
        <fullName evidence="1">Uncharacterized protein</fullName>
    </submittedName>
</protein>
<evidence type="ECO:0000313" key="1">
    <source>
        <dbReference type="EMBL" id="MPC59914.1"/>
    </source>
</evidence>
<sequence length="63" mass="7470">MGHDWLTDERNAGWAWVVRQPLHLLNYCCADRHKLSNERESGWRARGRKGGTEEEMIFPSFHM</sequence>
<dbReference type="AlphaFoldDB" id="A0A5B7GTM8"/>
<evidence type="ECO:0000313" key="2">
    <source>
        <dbReference type="Proteomes" id="UP000324222"/>
    </source>
</evidence>
<name>A0A5B7GTM8_PORTR</name>
<gene>
    <name evidence="1" type="ORF">E2C01_053943</name>
</gene>
<reference evidence="1 2" key="1">
    <citation type="submission" date="2019-05" db="EMBL/GenBank/DDBJ databases">
        <title>Another draft genome of Portunus trituberculatus and its Hox gene families provides insights of decapod evolution.</title>
        <authorList>
            <person name="Jeong J.-H."/>
            <person name="Song I."/>
            <person name="Kim S."/>
            <person name="Choi T."/>
            <person name="Kim D."/>
            <person name="Ryu S."/>
            <person name="Kim W."/>
        </authorList>
    </citation>
    <scope>NUCLEOTIDE SEQUENCE [LARGE SCALE GENOMIC DNA]</scope>
    <source>
        <tissue evidence="1">Muscle</tissue>
    </source>
</reference>